<dbReference type="InterPro" id="IPR036236">
    <property type="entry name" value="Znf_C2H2_sf"/>
</dbReference>
<evidence type="ECO:0000256" key="5">
    <source>
        <dbReference type="ARBA" id="ARBA00023163"/>
    </source>
</evidence>
<dbReference type="InterPro" id="IPR052035">
    <property type="entry name" value="ZnF_BED_domain_contain"/>
</dbReference>
<dbReference type="GO" id="GO:0008270">
    <property type="term" value="F:zinc ion binding"/>
    <property type="evidence" value="ECO:0007669"/>
    <property type="project" value="UniProtKB-KW"/>
</dbReference>
<feature type="domain" description="BED-type" evidence="6">
    <location>
        <begin position="40"/>
        <end position="65"/>
    </location>
</feature>
<evidence type="ECO:0000259" key="6">
    <source>
        <dbReference type="Pfam" id="PF02892"/>
    </source>
</evidence>
<dbReference type="PANTHER" id="PTHR46481:SF6">
    <property type="entry name" value="ZINC FINGER BED DOMAIN-CONTAINING PROTEIN RICESLEEPER 2-LIKE"/>
    <property type="match status" value="1"/>
</dbReference>
<keyword evidence="3" id="KW-0862">Zinc</keyword>
<dbReference type="InterPro" id="IPR012337">
    <property type="entry name" value="RNaseH-like_sf"/>
</dbReference>
<keyword evidence="4" id="KW-0805">Transcription regulation</keyword>
<proteinExistence type="predicted"/>
<dbReference type="SUPFAM" id="SSF53098">
    <property type="entry name" value="Ribonuclease H-like"/>
    <property type="match status" value="1"/>
</dbReference>
<gene>
    <name evidence="7" type="ORF">FSB_LOCUS42600</name>
</gene>
<dbReference type="SMART" id="SM00614">
    <property type="entry name" value="ZnF_BED"/>
    <property type="match status" value="1"/>
</dbReference>
<protein>
    <recommendedName>
        <fullName evidence="6">BED-type domain-containing protein</fullName>
    </recommendedName>
</protein>
<organism evidence="7">
    <name type="scientific">Fagus sylvatica</name>
    <name type="common">Beechnut</name>
    <dbReference type="NCBI Taxonomy" id="28930"/>
    <lineage>
        <taxon>Eukaryota</taxon>
        <taxon>Viridiplantae</taxon>
        <taxon>Streptophyta</taxon>
        <taxon>Embryophyta</taxon>
        <taxon>Tracheophyta</taxon>
        <taxon>Spermatophyta</taxon>
        <taxon>Magnoliopsida</taxon>
        <taxon>eudicotyledons</taxon>
        <taxon>Gunneridae</taxon>
        <taxon>Pentapetalae</taxon>
        <taxon>rosids</taxon>
        <taxon>fabids</taxon>
        <taxon>Fagales</taxon>
        <taxon>Fagaceae</taxon>
        <taxon>Fagus</taxon>
    </lineage>
</organism>
<dbReference type="InterPro" id="IPR003656">
    <property type="entry name" value="Znf_BED"/>
</dbReference>
<dbReference type="AlphaFoldDB" id="A0A2N9HRQ9"/>
<evidence type="ECO:0000256" key="3">
    <source>
        <dbReference type="ARBA" id="ARBA00022833"/>
    </source>
</evidence>
<keyword evidence="2" id="KW-0863">Zinc-finger</keyword>
<keyword evidence="5" id="KW-0804">Transcription</keyword>
<accession>A0A2N9HRQ9</accession>
<evidence type="ECO:0000256" key="1">
    <source>
        <dbReference type="ARBA" id="ARBA00022723"/>
    </source>
</evidence>
<sequence length="357" mass="40863">MNEEVDEFGESASSVSKKTRCRTSTVWSEFELEPIGVDGQQKAKCKWCNRTYVAGDNGTTSLLRHAKKCSKKANDGDETVDCHRPIDQDMYREMLALAIIMHNYPFSYAEHENNRLIHVYLNPEVKPVSRNTAKQDVIKIYKREKESLKFALKSISGRRKLSVAHFVDRKIFSITLDNASYNETLVNSLKENLSFGPYLPCSGEFFHVRCGAHVLNLIVQDGLKVIDEVVHNIRESVKYVKGSDSRRLKFAGCLAMLPLFTSKKVRQDVPTRWNSTYLMIETCLKYRRAFVHLSSIDSNFNTCPSEEEWDRLEKIANILEPFYDITVLFSGTNYPTANLYFSLCVENSIANYGTNGR</sequence>
<name>A0A2N9HRQ9_FAGSY</name>
<dbReference type="PANTHER" id="PTHR46481">
    <property type="entry name" value="ZINC FINGER BED DOMAIN-CONTAINING PROTEIN 4"/>
    <property type="match status" value="1"/>
</dbReference>
<reference evidence="7" key="1">
    <citation type="submission" date="2018-02" db="EMBL/GenBank/DDBJ databases">
        <authorList>
            <person name="Cohen D.B."/>
            <person name="Kent A.D."/>
        </authorList>
    </citation>
    <scope>NUCLEOTIDE SEQUENCE</scope>
</reference>
<dbReference type="EMBL" id="OIVN01003980">
    <property type="protein sequence ID" value="SPD14718.1"/>
    <property type="molecule type" value="Genomic_DNA"/>
</dbReference>
<evidence type="ECO:0000313" key="7">
    <source>
        <dbReference type="EMBL" id="SPD14718.1"/>
    </source>
</evidence>
<evidence type="ECO:0000256" key="4">
    <source>
        <dbReference type="ARBA" id="ARBA00023015"/>
    </source>
</evidence>
<dbReference type="GO" id="GO:0003677">
    <property type="term" value="F:DNA binding"/>
    <property type="evidence" value="ECO:0007669"/>
    <property type="project" value="InterPro"/>
</dbReference>
<keyword evidence="1" id="KW-0479">Metal-binding</keyword>
<evidence type="ECO:0000256" key="2">
    <source>
        <dbReference type="ARBA" id="ARBA00022771"/>
    </source>
</evidence>
<dbReference type="SUPFAM" id="SSF57667">
    <property type="entry name" value="beta-beta-alpha zinc fingers"/>
    <property type="match status" value="1"/>
</dbReference>
<dbReference type="Pfam" id="PF02892">
    <property type="entry name" value="zf-BED"/>
    <property type="match status" value="1"/>
</dbReference>